<sequence>MGDIGWLGRTVLIAVGTVAAAGAVTALLLASTGSSGPTEEAAERRAGARTLPGNTPAQLAVVRACMVGDPLVMAPIPGDPVNQQTLTGPGTSVSDFRVLAESVRDSRGRTVLLGSGTAFRLCMLDRSGRPTPSDRAPRQSAQPWGVPLTIVPDHVIYDHTGGGDLRFDDPGSKTGWELHVAGRVAPGGTRITFTGSDGRSAEAPVTDRFFVLRRSGGGTSGPLPGGQMVPVTVKLYNGDRVVKEYSTQVDSAVMA</sequence>
<evidence type="ECO:0000313" key="2">
    <source>
        <dbReference type="EMBL" id="NEA22235.1"/>
    </source>
</evidence>
<dbReference type="EMBL" id="JAAGLI010000179">
    <property type="protein sequence ID" value="NEA22235.1"/>
    <property type="molecule type" value="Genomic_DNA"/>
</dbReference>
<gene>
    <name evidence="2" type="ORF">G3I70_07005</name>
</gene>
<proteinExistence type="predicted"/>
<dbReference type="Proteomes" id="UP000475532">
    <property type="component" value="Unassembled WGS sequence"/>
</dbReference>
<dbReference type="RefSeq" id="WP_163053798.1">
    <property type="nucleotide sequence ID" value="NZ_JAAGLI010000179.1"/>
</dbReference>
<evidence type="ECO:0000313" key="3">
    <source>
        <dbReference type="Proteomes" id="UP000475532"/>
    </source>
</evidence>
<organism evidence="2 3">
    <name type="scientific">Actinomadura bangladeshensis</name>
    <dbReference type="NCBI Taxonomy" id="453573"/>
    <lineage>
        <taxon>Bacteria</taxon>
        <taxon>Bacillati</taxon>
        <taxon>Actinomycetota</taxon>
        <taxon>Actinomycetes</taxon>
        <taxon>Streptosporangiales</taxon>
        <taxon>Thermomonosporaceae</taxon>
        <taxon>Actinomadura</taxon>
    </lineage>
</organism>
<feature type="transmembrane region" description="Helical" evidence="1">
    <location>
        <begin position="6"/>
        <end position="30"/>
    </location>
</feature>
<evidence type="ECO:0000256" key="1">
    <source>
        <dbReference type="SAM" id="Phobius"/>
    </source>
</evidence>
<dbReference type="AlphaFoldDB" id="A0A6L9QAK4"/>
<reference evidence="2 3" key="1">
    <citation type="submission" date="2020-01" db="EMBL/GenBank/DDBJ databases">
        <title>Insect and environment-associated Actinomycetes.</title>
        <authorList>
            <person name="Currrie C."/>
            <person name="Chevrette M."/>
            <person name="Carlson C."/>
            <person name="Stubbendieck R."/>
            <person name="Wendt-Pienkowski E."/>
        </authorList>
    </citation>
    <scope>NUCLEOTIDE SEQUENCE [LARGE SCALE GENOMIC DNA]</scope>
    <source>
        <strain evidence="2 3">SID10258</strain>
    </source>
</reference>
<comment type="caution">
    <text evidence="2">The sequence shown here is derived from an EMBL/GenBank/DDBJ whole genome shotgun (WGS) entry which is preliminary data.</text>
</comment>
<name>A0A6L9QAK4_9ACTN</name>
<keyword evidence="1" id="KW-0472">Membrane</keyword>
<protein>
    <submittedName>
        <fullName evidence="2">Uncharacterized protein</fullName>
    </submittedName>
</protein>
<keyword evidence="1" id="KW-1133">Transmembrane helix</keyword>
<keyword evidence="1" id="KW-0812">Transmembrane</keyword>
<accession>A0A6L9QAK4</accession>